<keyword evidence="2" id="KW-1185">Reference proteome</keyword>
<dbReference type="AlphaFoldDB" id="A0A183C8Z6"/>
<reference evidence="3" key="3">
    <citation type="submission" date="2016-06" db="UniProtKB">
        <authorList>
            <consortium name="WormBaseParasite"/>
        </authorList>
    </citation>
    <scope>IDENTIFICATION</scope>
</reference>
<proteinExistence type="predicted"/>
<dbReference type="Proteomes" id="UP000050741">
    <property type="component" value="Unassembled WGS sequence"/>
</dbReference>
<protein>
    <submittedName>
        <fullName evidence="3">AGC-kinase C-terminal domain-containing protein</fullName>
    </submittedName>
</protein>
<reference evidence="2" key="1">
    <citation type="submission" date="2013-12" db="EMBL/GenBank/DDBJ databases">
        <authorList>
            <person name="Aslett M."/>
        </authorList>
    </citation>
    <scope>NUCLEOTIDE SEQUENCE [LARGE SCALE GENOMIC DNA]</scope>
    <source>
        <strain evidence="2">Lindley</strain>
    </source>
</reference>
<evidence type="ECO:0000313" key="3">
    <source>
        <dbReference type="WBParaSite" id="GPLIN_000934200"/>
    </source>
</evidence>
<sequence>MFPPILTNRTLNSTNLPTVDESRCSLSPKDATTSNIDTEPMADLNDAEQMLSVQATKKQNKFFFTCPDIQREQSPERSDYSDYVDDDWSSIEDGENPRASREAQVRFSDLIPPKFKQ</sequence>
<dbReference type="WBParaSite" id="GPLIN_000934200">
    <property type="protein sequence ID" value="GPLIN_000934200"/>
    <property type="gene ID" value="GPLIN_000934200"/>
</dbReference>
<feature type="region of interest" description="Disordered" evidence="1">
    <location>
        <begin position="69"/>
        <end position="117"/>
    </location>
</feature>
<evidence type="ECO:0000256" key="1">
    <source>
        <dbReference type="SAM" id="MobiDB-lite"/>
    </source>
</evidence>
<feature type="compositionally biased region" description="Acidic residues" evidence="1">
    <location>
        <begin position="82"/>
        <end position="94"/>
    </location>
</feature>
<feature type="compositionally biased region" description="Basic and acidic residues" evidence="1">
    <location>
        <begin position="95"/>
        <end position="104"/>
    </location>
</feature>
<feature type="compositionally biased region" description="Polar residues" evidence="1">
    <location>
        <begin position="7"/>
        <end position="17"/>
    </location>
</feature>
<feature type="region of interest" description="Disordered" evidence="1">
    <location>
        <begin position="1"/>
        <end position="38"/>
    </location>
</feature>
<organism evidence="2 3">
    <name type="scientific">Globodera pallida</name>
    <name type="common">Potato cyst nematode worm</name>
    <name type="synonym">Heterodera pallida</name>
    <dbReference type="NCBI Taxonomy" id="36090"/>
    <lineage>
        <taxon>Eukaryota</taxon>
        <taxon>Metazoa</taxon>
        <taxon>Ecdysozoa</taxon>
        <taxon>Nematoda</taxon>
        <taxon>Chromadorea</taxon>
        <taxon>Rhabditida</taxon>
        <taxon>Tylenchina</taxon>
        <taxon>Tylenchomorpha</taxon>
        <taxon>Tylenchoidea</taxon>
        <taxon>Heteroderidae</taxon>
        <taxon>Heteroderinae</taxon>
        <taxon>Globodera</taxon>
    </lineage>
</organism>
<feature type="compositionally biased region" description="Basic and acidic residues" evidence="1">
    <location>
        <begin position="69"/>
        <end position="80"/>
    </location>
</feature>
<evidence type="ECO:0000313" key="2">
    <source>
        <dbReference type="Proteomes" id="UP000050741"/>
    </source>
</evidence>
<accession>A0A183C8Z6</accession>
<reference evidence="2" key="2">
    <citation type="submission" date="2014-05" db="EMBL/GenBank/DDBJ databases">
        <title>The genome and life-stage specific transcriptomes of Globodera pallida elucidate key aspects of plant parasitism by a cyst nematode.</title>
        <authorList>
            <person name="Cotton J.A."/>
            <person name="Lilley C.J."/>
            <person name="Jones L.M."/>
            <person name="Kikuchi T."/>
            <person name="Reid A.J."/>
            <person name="Thorpe P."/>
            <person name="Tsai I.J."/>
            <person name="Beasley H."/>
            <person name="Blok V."/>
            <person name="Cock P.J.A."/>
            <person name="Van den Akker S.E."/>
            <person name="Holroyd N."/>
            <person name="Hunt M."/>
            <person name="Mantelin S."/>
            <person name="Naghra H."/>
            <person name="Pain A."/>
            <person name="Palomares-Rius J.E."/>
            <person name="Zarowiecki M."/>
            <person name="Berriman M."/>
            <person name="Jones J.T."/>
            <person name="Urwin P.E."/>
        </authorList>
    </citation>
    <scope>NUCLEOTIDE SEQUENCE [LARGE SCALE GENOMIC DNA]</scope>
    <source>
        <strain evidence="2">Lindley</strain>
    </source>
</reference>
<name>A0A183C8Z6_GLOPA</name>